<evidence type="ECO:0000256" key="7">
    <source>
        <dbReference type="ARBA" id="ARBA00022723"/>
    </source>
</evidence>
<evidence type="ECO:0000256" key="3">
    <source>
        <dbReference type="ARBA" id="ARBA00005300"/>
    </source>
</evidence>
<dbReference type="RefSeq" id="WP_130781032.1">
    <property type="nucleotide sequence ID" value="NZ_BIMR01000098.1"/>
</dbReference>
<dbReference type="InterPro" id="IPR022892">
    <property type="entry name" value="RNaseHI"/>
</dbReference>
<keyword evidence="9" id="KW-0378">Hydrolase</keyword>
<dbReference type="GO" id="GO:0046872">
    <property type="term" value="F:metal ion binding"/>
    <property type="evidence" value="ECO:0007669"/>
    <property type="project" value="UniProtKB-KW"/>
</dbReference>
<reference evidence="12 13" key="1">
    <citation type="submission" date="2019-01" db="EMBL/GenBank/DDBJ databases">
        <title>Draft genome sequence of Cellulomonas takizawaensis strain TKZ-21.</title>
        <authorList>
            <person name="Yamamura H."/>
            <person name="Hayashi T."/>
            <person name="Hamada M."/>
            <person name="Serisawa Y."/>
            <person name="Matsuyama K."/>
            <person name="Nakagawa Y."/>
            <person name="Otoguro M."/>
            <person name="Yanagida F."/>
            <person name="Hayakawa M."/>
        </authorList>
    </citation>
    <scope>NUCLEOTIDE SEQUENCE [LARGE SCALE GENOMIC DNA]</scope>
    <source>
        <strain evidence="12 13">NBRC12680</strain>
    </source>
</reference>
<dbReference type="Pfam" id="PF00075">
    <property type="entry name" value="RNase_H"/>
    <property type="match status" value="1"/>
</dbReference>
<keyword evidence="13" id="KW-1185">Reference proteome</keyword>
<dbReference type="GO" id="GO:0043137">
    <property type="term" value="P:DNA replication, removal of RNA primer"/>
    <property type="evidence" value="ECO:0007669"/>
    <property type="project" value="TreeGrafter"/>
</dbReference>
<evidence type="ECO:0000313" key="13">
    <source>
        <dbReference type="Proteomes" id="UP000289954"/>
    </source>
</evidence>
<evidence type="ECO:0000256" key="2">
    <source>
        <dbReference type="ARBA" id="ARBA00001946"/>
    </source>
</evidence>
<dbReference type="PANTHER" id="PTHR10642">
    <property type="entry name" value="RIBONUCLEASE H1"/>
    <property type="match status" value="1"/>
</dbReference>
<dbReference type="InterPro" id="IPR002156">
    <property type="entry name" value="RNaseH_domain"/>
</dbReference>
<evidence type="ECO:0000256" key="5">
    <source>
        <dbReference type="ARBA" id="ARBA00012180"/>
    </source>
</evidence>
<keyword evidence="6" id="KW-0540">Nuclease</keyword>
<evidence type="ECO:0000256" key="10">
    <source>
        <dbReference type="ARBA" id="ARBA00022842"/>
    </source>
</evidence>
<keyword evidence="8" id="KW-0255">Endonuclease</keyword>
<sequence length="218" mass="22258">MITVSTDGSCLRNPGGAIGWAWANHDGTHASGGSASGTNQVAELRAVLEAVLAHPGDEPLRIEADSQYAIKCSSEWVHGWKRKGWRTASGGPVQNLALVQAIDRAIAARSGPVAFAWVRGHRGDVFNERADELAGIAAREARDGLPTAPGLWAGEAAEPVASALASAPASAPASVPVVATAGRPARARRAQVATTQVLDLAPDAPGAAGPAVVVDTLF</sequence>
<evidence type="ECO:0000259" key="11">
    <source>
        <dbReference type="PROSITE" id="PS50879"/>
    </source>
</evidence>
<evidence type="ECO:0000256" key="9">
    <source>
        <dbReference type="ARBA" id="ARBA00022801"/>
    </source>
</evidence>
<evidence type="ECO:0000313" key="12">
    <source>
        <dbReference type="EMBL" id="GCE76434.1"/>
    </source>
</evidence>
<comment type="catalytic activity">
    <reaction evidence="1">
        <text>Endonucleolytic cleavage to 5'-phosphomonoester.</text>
        <dbReference type="EC" id="3.1.26.4"/>
    </reaction>
</comment>
<dbReference type="EMBL" id="BIMR01000098">
    <property type="protein sequence ID" value="GCE76434.1"/>
    <property type="molecule type" value="Genomic_DNA"/>
</dbReference>
<dbReference type="InterPro" id="IPR036397">
    <property type="entry name" value="RNaseH_sf"/>
</dbReference>
<keyword evidence="7" id="KW-0479">Metal-binding</keyword>
<gene>
    <name evidence="12" type="ORF">CBZ_14900</name>
</gene>
<dbReference type="GO" id="GO:0003676">
    <property type="term" value="F:nucleic acid binding"/>
    <property type="evidence" value="ECO:0007669"/>
    <property type="project" value="InterPro"/>
</dbReference>
<keyword evidence="10" id="KW-0460">Magnesium</keyword>
<dbReference type="Proteomes" id="UP000289954">
    <property type="component" value="Unassembled WGS sequence"/>
</dbReference>
<name>A0A402DQN7_9CELL</name>
<dbReference type="AlphaFoldDB" id="A0A402DQN7"/>
<comment type="caution">
    <text evidence="12">The sequence shown here is derived from an EMBL/GenBank/DDBJ whole genome shotgun (WGS) entry which is preliminary data.</text>
</comment>
<dbReference type="InterPro" id="IPR050092">
    <property type="entry name" value="RNase_H"/>
</dbReference>
<dbReference type="OrthoDB" id="7845843at2"/>
<dbReference type="Gene3D" id="3.30.420.10">
    <property type="entry name" value="Ribonuclease H-like superfamily/Ribonuclease H"/>
    <property type="match status" value="1"/>
</dbReference>
<comment type="subunit">
    <text evidence="4">Monomer.</text>
</comment>
<dbReference type="InterPro" id="IPR012337">
    <property type="entry name" value="RNaseH-like_sf"/>
</dbReference>
<evidence type="ECO:0000256" key="4">
    <source>
        <dbReference type="ARBA" id="ARBA00011245"/>
    </source>
</evidence>
<dbReference type="CDD" id="cd09278">
    <property type="entry name" value="RNase_HI_prokaryote_like"/>
    <property type="match status" value="1"/>
</dbReference>
<accession>A0A402DQN7</accession>
<comment type="cofactor">
    <cofactor evidence="2">
        <name>Mg(2+)</name>
        <dbReference type="ChEBI" id="CHEBI:18420"/>
    </cofactor>
</comment>
<evidence type="ECO:0000256" key="1">
    <source>
        <dbReference type="ARBA" id="ARBA00000077"/>
    </source>
</evidence>
<feature type="domain" description="RNase H type-1" evidence="11">
    <location>
        <begin position="1"/>
        <end position="139"/>
    </location>
</feature>
<comment type="similarity">
    <text evidence="3">Belongs to the RNase H family.</text>
</comment>
<proteinExistence type="inferred from homology"/>
<dbReference type="PROSITE" id="PS50879">
    <property type="entry name" value="RNASE_H_1"/>
    <property type="match status" value="1"/>
</dbReference>
<dbReference type="EC" id="3.1.26.4" evidence="5"/>
<protein>
    <recommendedName>
        <fullName evidence="5">ribonuclease H</fullName>
        <ecNumber evidence="5">3.1.26.4</ecNumber>
    </recommendedName>
</protein>
<dbReference type="PANTHER" id="PTHR10642:SF26">
    <property type="entry name" value="RIBONUCLEASE H1"/>
    <property type="match status" value="1"/>
</dbReference>
<dbReference type="GO" id="GO:0004523">
    <property type="term" value="F:RNA-DNA hybrid ribonuclease activity"/>
    <property type="evidence" value="ECO:0007669"/>
    <property type="project" value="UniProtKB-EC"/>
</dbReference>
<dbReference type="SUPFAM" id="SSF53098">
    <property type="entry name" value="Ribonuclease H-like"/>
    <property type="match status" value="1"/>
</dbReference>
<organism evidence="12 13">
    <name type="scientific">Cellulomonas biazotea</name>
    <dbReference type="NCBI Taxonomy" id="1709"/>
    <lineage>
        <taxon>Bacteria</taxon>
        <taxon>Bacillati</taxon>
        <taxon>Actinomycetota</taxon>
        <taxon>Actinomycetes</taxon>
        <taxon>Micrococcales</taxon>
        <taxon>Cellulomonadaceae</taxon>
        <taxon>Cellulomonas</taxon>
    </lineage>
</organism>
<evidence type="ECO:0000256" key="8">
    <source>
        <dbReference type="ARBA" id="ARBA00022759"/>
    </source>
</evidence>
<evidence type="ECO:0000256" key="6">
    <source>
        <dbReference type="ARBA" id="ARBA00022722"/>
    </source>
</evidence>